<protein>
    <submittedName>
        <fullName evidence="1">Uncharacterized protein</fullName>
    </submittedName>
</protein>
<reference evidence="1" key="1">
    <citation type="submission" date="2021-01" db="EMBL/GenBank/DDBJ databases">
        <authorList>
            <consortium name="Genoscope - CEA"/>
            <person name="William W."/>
        </authorList>
    </citation>
    <scope>NUCLEOTIDE SEQUENCE</scope>
</reference>
<organism evidence="1 2">
    <name type="scientific">Paramecium primaurelia</name>
    <dbReference type="NCBI Taxonomy" id="5886"/>
    <lineage>
        <taxon>Eukaryota</taxon>
        <taxon>Sar</taxon>
        <taxon>Alveolata</taxon>
        <taxon>Ciliophora</taxon>
        <taxon>Intramacronucleata</taxon>
        <taxon>Oligohymenophorea</taxon>
        <taxon>Peniculida</taxon>
        <taxon>Parameciidae</taxon>
        <taxon>Paramecium</taxon>
    </lineage>
</organism>
<evidence type="ECO:0000313" key="2">
    <source>
        <dbReference type="Proteomes" id="UP000688137"/>
    </source>
</evidence>
<proteinExistence type="predicted"/>
<sequence>MKDSGLIFNNTKGTEFVIEDGIQSVRRSFQQQLQKTSLLIQHQKGQIKYIKDGSILNNEKQQLIEDELSFNRNLDQIKSLTWLGETQNNNMKVGRWNALWRGESLGIGGDYDKNGTKTGYWVEAFNHFWELSQVTQVGFYNNGIKQGRWNIKYKEQKIGGGNYTDQGLKEGEWIDLHQYFHYNNQVIFEGRYKNGIKIGFWEIMFREKMIEEFSFMLINPLYFSGFQNYNLNGIKIGKFVELIEDQLNFSQIVTVGQYINGEKEGLWDIKEKDKRKGGGFYKKNQKDGRWIDLEQILEQFKFLIKLLNNMERGVQKWAQMQQMEYGGGIYDENGFKNGFWVELNKSFSEDFQVFYTGQYVNGQKQGNWDIKQKHFREDTLQIIGGGNYNINGKQHGFWLDQDENYCEQLKISYSGEYSNGMKIGKWNINLEEQTIGGGYYNEQGMKQGIWIDLDENYSDGSYQNGVKVFQWQTNYQNQIIGGGYYNEKGEKIKKWIDLQFNFSNYCFIRYQGEYLNGIKQQQWNILYKENYTQTFIKFVRGCGFYNNNGTKIGMWINLYDNFSKDSLVTEIGIYENGQKSKKWNTFYRDSVIAGGYYNEDHNKDGNWIDLDENFSNYSLIKYVGRYQNGQKILIWQTYCKQKLMQELKQLNNFFRGGGFYNENGQKNGQWIDLHENYYKYCKIKYEGMYQKGKKQGKWNATYKNQIIGGGTYLYGKKYGLWIDLDENYYDDDQKIRQGEYLNGLPIGKFVCQKFKRKFNE</sequence>
<dbReference type="EMBL" id="CAJJDM010000076">
    <property type="protein sequence ID" value="CAD8085143.1"/>
    <property type="molecule type" value="Genomic_DNA"/>
</dbReference>
<dbReference type="Proteomes" id="UP000688137">
    <property type="component" value="Unassembled WGS sequence"/>
</dbReference>
<dbReference type="AlphaFoldDB" id="A0A8S1N6D5"/>
<gene>
    <name evidence="1" type="ORF">PPRIM_AZ9-3.1.T0730189</name>
</gene>
<dbReference type="OMA" id="NEVTHIC"/>
<comment type="caution">
    <text evidence="1">The sequence shown here is derived from an EMBL/GenBank/DDBJ whole genome shotgun (WGS) entry which is preliminary data.</text>
</comment>
<dbReference type="PANTHER" id="PTHR33706">
    <property type="entry name" value="MORN VARIANT REPEAT PROTEIN"/>
    <property type="match status" value="1"/>
</dbReference>
<keyword evidence="2" id="KW-1185">Reference proteome</keyword>
<evidence type="ECO:0000313" key="1">
    <source>
        <dbReference type="EMBL" id="CAD8085143.1"/>
    </source>
</evidence>
<name>A0A8S1N6D5_PARPR</name>
<accession>A0A8S1N6D5</accession>
<dbReference type="PANTHER" id="PTHR33706:SF1">
    <property type="entry name" value="TPR REPEAT PROTEIN"/>
    <property type="match status" value="1"/>
</dbReference>